<evidence type="ECO:0000313" key="2">
    <source>
        <dbReference type="EMBL" id="SDJ79293.1"/>
    </source>
</evidence>
<accession>A0A1G8WML8</accession>
<dbReference type="EMBL" id="FNFC01000009">
    <property type="protein sequence ID" value="SDJ79293.1"/>
    <property type="molecule type" value="Genomic_DNA"/>
</dbReference>
<proteinExistence type="predicted"/>
<feature type="transmembrane region" description="Helical" evidence="1">
    <location>
        <begin position="424"/>
        <end position="448"/>
    </location>
</feature>
<feature type="transmembrane region" description="Helical" evidence="1">
    <location>
        <begin position="192"/>
        <end position="210"/>
    </location>
</feature>
<feature type="transmembrane region" description="Helical" evidence="1">
    <location>
        <begin position="469"/>
        <end position="489"/>
    </location>
</feature>
<sequence>MSLVAVRIAQTEVRRTLRTIRADRTKLLIFAMLGLVLVAPVLLFGSLLLSTAGEELVAGDIASDDIETIESTVLGTVAVGVVGLTVFGTARAMTTVADIDEPAALLLSTRLRNVVAGLVLKESIVVLLWLAGPVVVLSSAFAWGATAPLVPVFALVALLTVVGTAVSVGFVVGLCLRHLLTVYEPIAQYRTVVFALLGLAYFASIAFGWLNRVTAVLFDLLGNSPLGWPGQLVLVAAPVVDGVWWATIASVAGAAGLALAALAVAVRLGELHWFADPASSDSKTVESNDRLGSLLAGFAARPVRTVTVTAIRRARRAPVRLFYVAYPLLGTIAFIGDVIETGEVPVAAAVLFAVYVAWAAGALFTLNLLGDHGPALPAVLTATVSGREVVGGTVLAGVICMAPLALVVPLAAGLLSPLALTETLLLTAGTVVGTLLTPVLAVGVGAAFPRFGSVRITTNREAVMPSKSAFVLYSLAVLFPLGAGGVLWLDGGTEFVAATLSGLLTLVPRIELTVPESVVTGAAVAVLAAGILAPPLSVRYAVRRFDEYRHE</sequence>
<keyword evidence="1" id="KW-0812">Transmembrane</keyword>
<feature type="transmembrane region" description="Helical" evidence="1">
    <location>
        <begin position="518"/>
        <end position="542"/>
    </location>
</feature>
<keyword evidence="1" id="KW-0472">Membrane</keyword>
<reference evidence="2 3" key="1">
    <citation type="submission" date="2016-10" db="EMBL/GenBank/DDBJ databases">
        <authorList>
            <person name="de Groot N.N."/>
        </authorList>
    </citation>
    <scope>NUCLEOTIDE SEQUENCE [LARGE SCALE GENOMIC DNA]</scope>
    <source>
        <strain evidence="2 3">IBRC-M10015</strain>
    </source>
</reference>
<name>A0A1G8WML8_9EURY</name>
<feature type="transmembrane region" description="Helical" evidence="1">
    <location>
        <begin position="69"/>
        <end position="90"/>
    </location>
</feature>
<protein>
    <recommendedName>
        <fullName evidence="4">ABC-2 type transport system permease protein</fullName>
    </recommendedName>
</protein>
<dbReference type="RefSeq" id="WP_092702737.1">
    <property type="nucleotide sequence ID" value="NZ_FNFC01000009.1"/>
</dbReference>
<feature type="transmembrane region" description="Helical" evidence="1">
    <location>
        <begin position="27"/>
        <end position="49"/>
    </location>
</feature>
<dbReference type="AlphaFoldDB" id="A0A1G8WML8"/>
<keyword evidence="3" id="KW-1185">Reference proteome</keyword>
<organism evidence="2 3">
    <name type="scientific">Halovenus aranensis</name>
    <dbReference type="NCBI Taxonomy" id="890420"/>
    <lineage>
        <taxon>Archaea</taxon>
        <taxon>Methanobacteriati</taxon>
        <taxon>Methanobacteriota</taxon>
        <taxon>Stenosarchaea group</taxon>
        <taxon>Halobacteria</taxon>
        <taxon>Halobacteriales</taxon>
        <taxon>Haloarculaceae</taxon>
        <taxon>Halovenus</taxon>
    </lineage>
</organism>
<feature type="transmembrane region" description="Helical" evidence="1">
    <location>
        <begin position="389"/>
        <end position="412"/>
    </location>
</feature>
<feature type="transmembrane region" description="Helical" evidence="1">
    <location>
        <begin position="321"/>
        <end position="339"/>
    </location>
</feature>
<dbReference type="Proteomes" id="UP000198856">
    <property type="component" value="Unassembled WGS sequence"/>
</dbReference>
<keyword evidence="1" id="KW-1133">Transmembrane helix</keyword>
<gene>
    <name evidence="2" type="ORF">SAMN05216226_10999</name>
</gene>
<evidence type="ECO:0008006" key="4">
    <source>
        <dbReference type="Google" id="ProtNLM"/>
    </source>
</evidence>
<feature type="transmembrane region" description="Helical" evidence="1">
    <location>
        <begin position="243"/>
        <end position="266"/>
    </location>
</feature>
<dbReference type="OrthoDB" id="293659at2157"/>
<feature type="transmembrane region" description="Helical" evidence="1">
    <location>
        <begin position="345"/>
        <end position="369"/>
    </location>
</feature>
<evidence type="ECO:0000256" key="1">
    <source>
        <dbReference type="SAM" id="Phobius"/>
    </source>
</evidence>
<feature type="transmembrane region" description="Helical" evidence="1">
    <location>
        <begin position="152"/>
        <end position="180"/>
    </location>
</feature>
<evidence type="ECO:0000313" key="3">
    <source>
        <dbReference type="Proteomes" id="UP000198856"/>
    </source>
</evidence>